<name>A0A839DT71_9PSEU</name>
<accession>A0A839DT71</accession>
<keyword evidence="3" id="KW-1185">Reference proteome</keyword>
<organism evidence="2 3">
    <name type="scientific">Halosaccharopolyspora lacisalsi</name>
    <dbReference type="NCBI Taxonomy" id="1000566"/>
    <lineage>
        <taxon>Bacteria</taxon>
        <taxon>Bacillati</taxon>
        <taxon>Actinomycetota</taxon>
        <taxon>Actinomycetes</taxon>
        <taxon>Pseudonocardiales</taxon>
        <taxon>Pseudonocardiaceae</taxon>
        <taxon>Halosaccharopolyspora</taxon>
    </lineage>
</organism>
<feature type="region of interest" description="Disordered" evidence="1">
    <location>
        <begin position="59"/>
        <end position="99"/>
    </location>
</feature>
<evidence type="ECO:0000313" key="3">
    <source>
        <dbReference type="Proteomes" id="UP000569329"/>
    </source>
</evidence>
<dbReference type="EMBL" id="JACGWZ010000001">
    <property type="protein sequence ID" value="MBA8824140.1"/>
    <property type="molecule type" value="Genomic_DNA"/>
</dbReference>
<feature type="compositionally biased region" description="Basic residues" evidence="1">
    <location>
        <begin position="73"/>
        <end position="82"/>
    </location>
</feature>
<evidence type="ECO:0000313" key="2">
    <source>
        <dbReference type="EMBL" id="MBA8824140.1"/>
    </source>
</evidence>
<protein>
    <submittedName>
        <fullName evidence="2">Uncharacterized protein</fullName>
    </submittedName>
</protein>
<gene>
    <name evidence="2" type="ORF">FHX42_001469</name>
</gene>
<proteinExistence type="predicted"/>
<sequence length="99" mass="10554">MLGLSGVTFLGGVATEALLHAEHHTRTTGHHLTPITGTHAIDRALQALDLTCRFTYGDQSTFDPEKTATTAHTRARHPHPRAVPRDEPDGGPSRAAPTG</sequence>
<dbReference type="Proteomes" id="UP000569329">
    <property type="component" value="Unassembled WGS sequence"/>
</dbReference>
<dbReference type="AlphaFoldDB" id="A0A839DT71"/>
<reference evidence="2 3" key="1">
    <citation type="submission" date="2020-07" db="EMBL/GenBank/DDBJ databases">
        <title>Sequencing the genomes of 1000 actinobacteria strains.</title>
        <authorList>
            <person name="Klenk H.-P."/>
        </authorList>
    </citation>
    <scope>NUCLEOTIDE SEQUENCE [LARGE SCALE GENOMIC DNA]</scope>
    <source>
        <strain evidence="2 3">DSM 45975</strain>
    </source>
</reference>
<evidence type="ECO:0000256" key="1">
    <source>
        <dbReference type="SAM" id="MobiDB-lite"/>
    </source>
</evidence>
<comment type="caution">
    <text evidence="2">The sequence shown here is derived from an EMBL/GenBank/DDBJ whole genome shotgun (WGS) entry which is preliminary data.</text>
</comment>